<dbReference type="SUPFAM" id="SSF54427">
    <property type="entry name" value="NTF2-like"/>
    <property type="match status" value="1"/>
</dbReference>
<dbReference type="PANTHER" id="PTHR33747:SF1">
    <property type="entry name" value="ADENYLATE CYCLASE-ASSOCIATED CAP C-TERMINAL DOMAIN-CONTAINING PROTEIN"/>
    <property type="match status" value="1"/>
</dbReference>
<dbReference type="InterPro" id="IPR032710">
    <property type="entry name" value="NTF2-like_dom_sf"/>
</dbReference>
<comment type="similarity">
    <text evidence="1">Belongs to the UPF0225 family.</text>
</comment>
<dbReference type="InterPro" id="IPR048469">
    <property type="entry name" value="YchJ-like_M"/>
</dbReference>
<evidence type="ECO:0000259" key="2">
    <source>
        <dbReference type="Pfam" id="PF17775"/>
    </source>
</evidence>
<feature type="domain" description="YchJ-like middle NTF2-like" evidence="2">
    <location>
        <begin position="40"/>
        <end position="134"/>
    </location>
</feature>
<proteinExistence type="inferred from homology"/>
<evidence type="ECO:0000313" key="4">
    <source>
        <dbReference type="Proteomes" id="UP000251891"/>
    </source>
</evidence>
<sequence length="137" mass="15246">MPARCPHNGGMAELPCPCGLPAPYRDCCGPIHRGAARAETAERLMRSRFSAFAVQNAGYLRRSWHPSTRPPVVDFDPALRWSRLEVLATSRGGPAHLEGTVEFRAHYTRGGRPGRLHEVSRFVKHDRAWVYLDGEAG</sequence>
<dbReference type="Gene3D" id="3.10.450.50">
    <property type="match status" value="1"/>
</dbReference>
<dbReference type="EMBL" id="QLYX01000003">
    <property type="protein sequence ID" value="RAY15718.1"/>
    <property type="molecule type" value="Genomic_DNA"/>
</dbReference>
<dbReference type="Pfam" id="PF17775">
    <property type="entry name" value="YchJ_M-like"/>
    <property type="match status" value="1"/>
</dbReference>
<dbReference type="AlphaFoldDB" id="A0A365H9N8"/>
<dbReference type="HAMAP" id="MF_00612">
    <property type="entry name" value="UPF0225"/>
    <property type="match status" value="1"/>
</dbReference>
<evidence type="ECO:0000256" key="1">
    <source>
        <dbReference type="HAMAP-Rule" id="MF_00612"/>
    </source>
</evidence>
<organism evidence="3 4">
    <name type="scientific">Actinomadura craniellae</name>
    <dbReference type="NCBI Taxonomy" id="2231787"/>
    <lineage>
        <taxon>Bacteria</taxon>
        <taxon>Bacillati</taxon>
        <taxon>Actinomycetota</taxon>
        <taxon>Actinomycetes</taxon>
        <taxon>Streptosporangiales</taxon>
        <taxon>Thermomonosporaceae</taxon>
        <taxon>Actinomadura</taxon>
    </lineage>
</organism>
<comment type="caution">
    <text evidence="3">The sequence shown here is derived from an EMBL/GenBank/DDBJ whole genome shotgun (WGS) entry which is preliminary data.</text>
</comment>
<gene>
    <name evidence="3" type="ORF">DPM19_08020</name>
</gene>
<evidence type="ECO:0000313" key="3">
    <source>
        <dbReference type="EMBL" id="RAY15718.1"/>
    </source>
</evidence>
<protein>
    <recommendedName>
        <fullName evidence="1">UPF0225 protein DPM19_08020</fullName>
    </recommendedName>
</protein>
<reference evidence="3 4" key="1">
    <citation type="submission" date="2018-06" db="EMBL/GenBank/DDBJ databases">
        <title>Actinomadura craniellae sp. nov. isolated from marine sponge Craniella sp.</title>
        <authorList>
            <person name="Li L."/>
            <person name="Xu Q.H."/>
            <person name="Lin H.W."/>
            <person name="Lu Y.H."/>
        </authorList>
    </citation>
    <scope>NUCLEOTIDE SEQUENCE [LARGE SCALE GENOMIC DNA]</scope>
    <source>
        <strain evidence="3 4">LHW63021</strain>
    </source>
</reference>
<dbReference type="PANTHER" id="PTHR33747">
    <property type="entry name" value="UPF0225 PROTEIN SCO1677"/>
    <property type="match status" value="1"/>
</dbReference>
<dbReference type="Proteomes" id="UP000251891">
    <property type="component" value="Unassembled WGS sequence"/>
</dbReference>
<accession>A0A365H9N8</accession>
<name>A0A365H9N8_9ACTN</name>
<dbReference type="InterPro" id="IPR023006">
    <property type="entry name" value="YchJ-like"/>
</dbReference>
<keyword evidence="4" id="KW-1185">Reference proteome</keyword>
<dbReference type="OrthoDB" id="21421at2"/>